<evidence type="ECO:0000313" key="2">
    <source>
        <dbReference type="EMBL" id="PHJ16663.1"/>
    </source>
</evidence>
<feature type="region of interest" description="Disordered" evidence="1">
    <location>
        <begin position="33"/>
        <end position="57"/>
    </location>
</feature>
<feature type="compositionally biased region" description="Polar residues" evidence="1">
    <location>
        <begin position="1"/>
        <end position="17"/>
    </location>
</feature>
<feature type="region of interest" description="Disordered" evidence="1">
    <location>
        <begin position="162"/>
        <end position="237"/>
    </location>
</feature>
<organism evidence="2 3">
    <name type="scientific">Cystoisospora suis</name>
    <dbReference type="NCBI Taxonomy" id="483139"/>
    <lineage>
        <taxon>Eukaryota</taxon>
        <taxon>Sar</taxon>
        <taxon>Alveolata</taxon>
        <taxon>Apicomplexa</taxon>
        <taxon>Conoidasida</taxon>
        <taxon>Coccidia</taxon>
        <taxon>Eucoccidiorida</taxon>
        <taxon>Eimeriorina</taxon>
        <taxon>Sarcocystidae</taxon>
        <taxon>Cystoisospora</taxon>
    </lineage>
</organism>
<dbReference type="VEuPathDB" id="ToxoDB:CSUI_009519"/>
<dbReference type="Proteomes" id="UP000221165">
    <property type="component" value="Unassembled WGS sequence"/>
</dbReference>
<comment type="caution">
    <text evidence="2">The sequence shown here is derived from an EMBL/GenBank/DDBJ whole genome shotgun (WGS) entry which is preliminary data.</text>
</comment>
<accession>A0A2C6KJU2</accession>
<keyword evidence="2" id="KW-0812">Transmembrane</keyword>
<evidence type="ECO:0000313" key="3">
    <source>
        <dbReference type="Proteomes" id="UP000221165"/>
    </source>
</evidence>
<keyword evidence="2" id="KW-0472">Membrane</keyword>
<name>A0A2C6KJU2_9APIC</name>
<sequence length="250" mass="27358">MWSRQPPSNSSQGTTSLLAEPEAVSSCAGIWTQSSAGSGVERRLSEDGENITETRGTCSGEHVEAEQLSKGEVIFCTCKGGACKGQSGERDRRALSALCRRREGCACKQLRNIFVASLYDGGIIAAAIPPSHRLPFVLKPLRIPRSHRTSGIREPVFSELCRGEGKGHGSSQHTKDERSTIGDTHSKSKYSHGREDKGDKLPRETQRRGRSSVERNKAGRLFRGRGRRRRVGGVTARRRANCRRGVCVSV</sequence>
<dbReference type="GeneID" id="94432845"/>
<feature type="region of interest" description="Disordered" evidence="1">
    <location>
        <begin position="1"/>
        <end position="20"/>
    </location>
</feature>
<reference evidence="2 3" key="1">
    <citation type="journal article" date="2017" name="Int. J. Parasitol.">
        <title>The genome of the protozoan parasite Cystoisospora suis and a reverse vaccinology approach to identify vaccine candidates.</title>
        <authorList>
            <person name="Palmieri N."/>
            <person name="Shrestha A."/>
            <person name="Ruttkowski B."/>
            <person name="Beck T."/>
            <person name="Vogl C."/>
            <person name="Tomley F."/>
            <person name="Blake D.P."/>
            <person name="Joachim A."/>
        </authorList>
    </citation>
    <scope>NUCLEOTIDE SEQUENCE [LARGE SCALE GENOMIC DNA]</scope>
    <source>
        <strain evidence="2 3">Wien I</strain>
    </source>
</reference>
<evidence type="ECO:0000256" key="1">
    <source>
        <dbReference type="SAM" id="MobiDB-lite"/>
    </source>
</evidence>
<proteinExistence type="predicted"/>
<feature type="compositionally biased region" description="Basic and acidic residues" evidence="1">
    <location>
        <begin position="162"/>
        <end position="217"/>
    </location>
</feature>
<feature type="compositionally biased region" description="Basic residues" evidence="1">
    <location>
        <begin position="218"/>
        <end position="237"/>
    </location>
</feature>
<dbReference type="AlphaFoldDB" id="A0A2C6KJU2"/>
<dbReference type="OrthoDB" id="330942at2759"/>
<dbReference type="RefSeq" id="XP_067918389.1">
    <property type="nucleotide sequence ID" value="XM_068069634.1"/>
</dbReference>
<dbReference type="EMBL" id="MIGC01005701">
    <property type="protein sequence ID" value="PHJ16663.1"/>
    <property type="molecule type" value="Genomic_DNA"/>
</dbReference>
<protein>
    <submittedName>
        <fullName evidence="2">Transmembrane surface antigen tsa1</fullName>
    </submittedName>
</protein>
<keyword evidence="3" id="KW-1185">Reference proteome</keyword>
<gene>
    <name evidence="2" type="ORF">CSUI_009519</name>
</gene>